<dbReference type="Gene3D" id="3.40.50.300">
    <property type="entry name" value="P-loop containing nucleotide triphosphate hydrolases"/>
    <property type="match status" value="1"/>
</dbReference>
<keyword evidence="1" id="KW-0547">Nucleotide-binding</keyword>
<protein>
    <submittedName>
        <fullName evidence="1">ATP-binding protein</fullName>
    </submittedName>
</protein>
<evidence type="ECO:0000313" key="1">
    <source>
        <dbReference type="EMBL" id="RLQ81110.1"/>
    </source>
</evidence>
<name>A0A3L7ISN1_9MICO</name>
<dbReference type="GO" id="GO:0005524">
    <property type="term" value="F:ATP binding"/>
    <property type="evidence" value="ECO:0007669"/>
    <property type="project" value="UniProtKB-KW"/>
</dbReference>
<gene>
    <name evidence="1" type="ORF">D9V28_15330</name>
</gene>
<keyword evidence="1" id="KW-0067">ATP-binding</keyword>
<organism evidence="1 2">
    <name type="scientific">Mycetocola zhadangensis</name>
    <dbReference type="NCBI Taxonomy" id="1164595"/>
    <lineage>
        <taxon>Bacteria</taxon>
        <taxon>Bacillati</taxon>
        <taxon>Actinomycetota</taxon>
        <taxon>Actinomycetes</taxon>
        <taxon>Micrococcales</taxon>
        <taxon>Microbacteriaceae</taxon>
        <taxon>Mycetocola</taxon>
    </lineage>
</organism>
<dbReference type="EMBL" id="RCWJ01000005">
    <property type="protein sequence ID" value="RLQ81110.1"/>
    <property type="molecule type" value="Genomic_DNA"/>
</dbReference>
<keyword evidence="2" id="KW-1185">Reference proteome</keyword>
<dbReference type="Pfam" id="PF13671">
    <property type="entry name" value="AAA_33"/>
    <property type="match status" value="1"/>
</dbReference>
<dbReference type="Proteomes" id="UP000282460">
    <property type="component" value="Unassembled WGS sequence"/>
</dbReference>
<dbReference type="AlphaFoldDB" id="A0A3L7ISN1"/>
<reference evidence="1 2" key="1">
    <citation type="submission" date="2018-10" db="EMBL/GenBank/DDBJ databases">
        <authorList>
            <person name="Li J."/>
        </authorList>
    </citation>
    <scope>NUCLEOTIDE SEQUENCE [LARGE SCALE GENOMIC DNA]</scope>
    <source>
        <strain evidence="1 2">ZD1-4</strain>
    </source>
</reference>
<dbReference type="OrthoDB" id="1649389at2"/>
<dbReference type="RefSeq" id="WP_121660583.1">
    <property type="nucleotide sequence ID" value="NZ_BMEK01000004.1"/>
</dbReference>
<proteinExistence type="predicted"/>
<comment type="caution">
    <text evidence="1">The sequence shown here is derived from an EMBL/GenBank/DDBJ whole genome shotgun (WGS) entry which is preliminary data.</text>
</comment>
<evidence type="ECO:0000313" key="2">
    <source>
        <dbReference type="Proteomes" id="UP000282460"/>
    </source>
</evidence>
<dbReference type="InterPro" id="IPR027417">
    <property type="entry name" value="P-loop_NTPase"/>
</dbReference>
<accession>A0A3L7ISN1</accession>
<dbReference type="SUPFAM" id="SSF52540">
    <property type="entry name" value="P-loop containing nucleoside triphosphate hydrolases"/>
    <property type="match status" value="1"/>
</dbReference>
<sequence length="180" mass="19741">MDGQLIVLTGPPGAGKSTIARKLAATFDRAVHLHTDDFWHYIVSGGLPPFLPESDTQNHTVLDVIAGAACTYAEGGFAVIVDGIVGPWMLPHFDRARANHGHPRCDYIVLRPTRGIALERAQQRTATDALVDETPILSLWDQFSDLGDLEQHVIDTSRHRPDDTLLAVLDAVSSGRFRLR</sequence>